<sequence length="499" mass="56918">MKILKSKQIAANSLFSLATFIVTAILGFVIAPVTLTKLGKTNYGLWIFITSLSSYYSVLFLGFGTVVVKSVSEYEKVNDKALVEKTLGTVMEMFCRIGCFVAVISLLLSMFFPYIIDLPPNQFGYQYAVLVIGLQFALSFPISLYQGILTGLERYIVRDIISTCIFGANFLFIFFIPQNYATVLSFACFSFCINITGGVFFYILSRHFFPDIRVCSKNYVSELFASIFQISVYSFFITISQKIIELSDKIIIGIFLGPIAVAFYSVPQKLVFYLQVLLFKAQSPVFPRFINLYSGNNIAQLRNLYCKGFYYSLALAMPICIVYVSFGGIFQGLWMGQEFEKMHNVLIVLTLYAFFSQPITNTFLNSTPLRKVAAKLNFIQAIFNVIFSVIFIQFWGLIGVALATFIPSFFIAFFLLNYIVIRKIEISFLQFLSSSFLPIIIPSTLTAVFVFFVYRMEISYNIWRFLIMSCIVEFIFLLALVFFNRDLRKLIHKVVTHGK</sequence>
<dbReference type="AlphaFoldDB" id="A0A5S9F5B4"/>
<feature type="transmembrane region" description="Helical" evidence="6">
    <location>
        <begin position="223"/>
        <end position="244"/>
    </location>
</feature>
<dbReference type="PANTHER" id="PTHR30250:SF26">
    <property type="entry name" value="PSMA PROTEIN"/>
    <property type="match status" value="1"/>
</dbReference>
<name>A0A5S9F5B4_UABAM</name>
<evidence type="ECO:0000256" key="5">
    <source>
        <dbReference type="ARBA" id="ARBA00023136"/>
    </source>
</evidence>
<feature type="transmembrane region" description="Helical" evidence="6">
    <location>
        <begin position="401"/>
        <end position="421"/>
    </location>
</feature>
<feature type="transmembrane region" description="Helical" evidence="6">
    <location>
        <begin position="345"/>
        <end position="364"/>
    </location>
</feature>
<keyword evidence="5 6" id="KW-0472">Membrane</keyword>
<feature type="transmembrane region" description="Helical" evidence="6">
    <location>
        <begin position="12"/>
        <end position="33"/>
    </location>
</feature>
<accession>A0A5S9F5B4</accession>
<comment type="subcellular location">
    <subcellularLocation>
        <location evidence="1">Cell membrane</location>
        <topology evidence="1">Multi-pass membrane protein</topology>
    </subcellularLocation>
</comment>
<feature type="transmembrane region" description="Helical" evidence="6">
    <location>
        <begin position="127"/>
        <end position="148"/>
    </location>
</feature>
<evidence type="ECO:0000313" key="8">
    <source>
        <dbReference type="Proteomes" id="UP000326354"/>
    </source>
</evidence>
<dbReference type="KEGG" id="uam:UABAM_03455"/>
<dbReference type="GO" id="GO:0005886">
    <property type="term" value="C:plasma membrane"/>
    <property type="evidence" value="ECO:0007669"/>
    <property type="project" value="UniProtKB-SubCell"/>
</dbReference>
<feature type="transmembrane region" description="Helical" evidence="6">
    <location>
        <begin position="462"/>
        <end position="483"/>
    </location>
</feature>
<feature type="transmembrane region" description="Helical" evidence="6">
    <location>
        <begin position="309"/>
        <end position="333"/>
    </location>
</feature>
<dbReference type="RefSeq" id="WP_151969212.1">
    <property type="nucleotide sequence ID" value="NZ_AP019860.1"/>
</dbReference>
<gene>
    <name evidence="7" type="ORF">UABAM_03455</name>
</gene>
<dbReference type="Pfam" id="PF01943">
    <property type="entry name" value="Polysacc_synt"/>
    <property type="match status" value="1"/>
</dbReference>
<feature type="transmembrane region" description="Helical" evidence="6">
    <location>
        <begin position="183"/>
        <end position="203"/>
    </location>
</feature>
<evidence type="ECO:0000256" key="6">
    <source>
        <dbReference type="SAM" id="Phobius"/>
    </source>
</evidence>
<feature type="transmembrane region" description="Helical" evidence="6">
    <location>
        <begin position="45"/>
        <end position="72"/>
    </location>
</feature>
<dbReference type="EMBL" id="AP019860">
    <property type="protein sequence ID" value="BBM85092.1"/>
    <property type="molecule type" value="Genomic_DNA"/>
</dbReference>
<feature type="transmembrane region" description="Helical" evidence="6">
    <location>
        <begin position="93"/>
        <end position="115"/>
    </location>
</feature>
<evidence type="ECO:0000256" key="4">
    <source>
        <dbReference type="ARBA" id="ARBA00022989"/>
    </source>
</evidence>
<keyword evidence="2" id="KW-1003">Cell membrane</keyword>
<dbReference type="OrthoDB" id="580892at2"/>
<dbReference type="InterPro" id="IPR002797">
    <property type="entry name" value="Polysacc_synth"/>
</dbReference>
<feature type="transmembrane region" description="Helical" evidence="6">
    <location>
        <begin position="428"/>
        <end position="456"/>
    </location>
</feature>
<evidence type="ECO:0000256" key="1">
    <source>
        <dbReference type="ARBA" id="ARBA00004651"/>
    </source>
</evidence>
<feature type="transmembrane region" description="Helical" evidence="6">
    <location>
        <begin position="250"/>
        <end position="266"/>
    </location>
</feature>
<reference evidence="7 8" key="1">
    <citation type="submission" date="2019-08" db="EMBL/GenBank/DDBJ databases">
        <title>Complete genome sequence of Candidatus Uab amorphum.</title>
        <authorList>
            <person name="Shiratori T."/>
            <person name="Suzuki S."/>
            <person name="Kakizawa Y."/>
            <person name="Ishida K."/>
        </authorList>
    </citation>
    <scope>NUCLEOTIDE SEQUENCE [LARGE SCALE GENOMIC DNA]</scope>
    <source>
        <strain evidence="7 8">SRT547</strain>
    </source>
</reference>
<organism evidence="7 8">
    <name type="scientific">Uabimicrobium amorphum</name>
    <dbReference type="NCBI Taxonomy" id="2596890"/>
    <lineage>
        <taxon>Bacteria</taxon>
        <taxon>Pseudomonadati</taxon>
        <taxon>Planctomycetota</taxon>
        <taxon>Candidatus Uabimicrobiia</taxon>
        <taxon>Candidatus Uabimicrobiales</taxon>
        <taxon>Candidatus Uabimicrobiaceae</taxon>
        <taxon>Candidatus Uabimicrobium</taxon>
    </lineage>
</organism>
<dbReference type="InterPro" id="IPR050833">
    <property type="entry name" value="Poly_Biosynth_Transport"/>
</dbReference>
<evidence type="ECO:0000313" key="7">
    <source>
        <dbReference type="EMBL" id="BBM85092.1"/>
    </source>
</evidence>
<dbReference type="Proteomes" id="UP000326354">
    <property type="component" value="Chromosome"/>
</dbReference>
<keyword evidence="4 6" id="KW-1133">Transmembrane helix</keyword>
<keyword evidence="8" id="KW-1185">Reference proteome</keyword>
<protein>
    <submittedName>
        <fullName evidence="7">Teichoic acid transporter</fullName>
    </submittedName>
</protein>
<proteinExistence type="predicted"/>
<feature type="transmembrane region" description="Helical" evidence="6">
    <location>
        <begin position="160"/>
        <end position="177"/>
    </location>
</feature>
<keyword evidence="3 6" id="KW-0812">Transmembrane</keyword>
<evidence type="ECO:0000256" key="3">
    <source>
        <dbReference type="ARBA" id="ARBA00022692"/>
    </source>
</evidence>
<feature type="transmembrane region" description="Helical" evidence="6">
    <location>
        <begin position="376"/>
        <end position="395"/>
    </location>
</feature>
<dbReference type="PANTHER" id="PTHR30250">
    <property type="entry name" value="PST FAMILY PREDICTED COLANIC ACID TRANSPORTER"/>
    <property type="match status" value="1"/>
</dbReference>
<evidence type="ECO:0000256" key="2">
    <source>
        <dbReference type="ARBA" id="ARBA00022475"/>
    </source>
</evidence>